<name>A0A7W6GCH8_9HYPH</name>
<protein>
    <submittedName>
        <fullName evidence="6">Polar amino acid transport system substrate-binding protein</fullName>
    </submittedName>
</protein>
<dbReference type="SMART" id="SM00062">
    <property type="entry name" value="PBPb"/>
    <property type="match status" value="1"/>
</dbReference>
<dbReference type="Gene3D" id="3.40.190.10">
    <property type="entry name" value="Periplasmic binding protein-like II"/>
    <property type="match status" value="2"/>
</dbReference>
<dbReference type="PANTHER" id="PTHR30085:SF6">
    <property type="entry name" value="ABC TRANSPORTER GLUTAMINE-BINDING PROTEIN GLNH"/>
    <property type="match status" value="1"/>
</dbReference>
<dbReference type="GO" id="GO:0005576">
    <property type="term" value="C:extracellular region"/>
    <property type="evidence" value="ECO:0007669"/>
    <property type="project" value="TreeGrafter"/>
</dbReference>
<proteinExistence type="inferred from homology"/>
<evidence type="ECO:0000313" key="6">
    <source>
        <dbReference type="EMBL" id="MBB3966085.1"/>
    </source>
</evidence>
<keyword evidence="7" id="KW-1185">Reference proteome</keyword>
<reference evidence="6 7" key="1">
    <citation type="submission" date="2020-08" db="EMBL/GenBank/DDBJ databases">
        <title>Genomic Encyclopedia of Type Strains, Phase IV (KMG-IV): sequencing the most valuable type-strain genomes for metagenomic binning, comparative biology and taxonomic classification.</title>
        <authorList>
            <person name="Goeker M."/>
        </authorList>
    </citation>
    <scope>NUCLEOTIDE SEQUENCE [LARGE SCALE GENOMIC DNA]</scope>
    <source>
        <strain evidence="6 7">DSM 26575</strain>
    </source>
</reference>
<evidence type="ECO:0000256" key="1">
    <source>
        <dbReference type="ARBA" id="ARBA00010333"/>
    </source>
</evidence>
<evidence type="ECO:0000313" key="7">
    <source>
        <dbReference type="Proteomes" id="UP000582090"/>
    </source>
</evidence>
<dbReference type="PANTHER" id="PTHR30085">
    <property type="entry name" value="AMINO ACID ABC TRANSPORTER PERMEASE"/>
    <property type="match status" value="1"/>
</dbReference>
<dbReference type="RefSeq" id="WP_183901595.1">
    <property type="nucleotide sequence ID" value="NZ_JACIDW010000014.1"/>
</dbReference>
<dbReference type="GO" id="GO:0006865">
    <property type="term" value="P:amino acid transport"/>
    <property type="evidence" value="ECO:0007669"/>
    <property type="project" value="TreeGrafter"/>
</dbReference>
<dbReference type="InterPro" id="IPR051455">
    <property type="entry name" value="Bact_solute-bind_prot3"/>
</dbReference>
<evidence type="ECO:0000256" key="3">
    <source>
        <dbReference type="ARBA" id="ARBA00022729"/>
    </source>
</evidence>
<organism evidence="6 7">
    <name type="scientific">Rhizobium metallidurans</name>
    <dbReference type="NCBI Taxonomy" id="1265931"/>
    <lineage>
        <taxon>Bacteria</taxon>
        <taxon>Pseudomonadati</taxon>
        <taxon>Pseudomonadota</taxon>
        <taxon>Alphaproteobacteria</taxon>
        <taxon>Hyphomicrobiales</taxon>
        <taxon>Rhizobiaceae</taxon>
        <taxon>Rhizobium/Agrobacterium group</taxon>
        <taxon>Rhizobium</taxon>
    </lineage>
</organism>
<evidence type="ECO:0000259" key="5">
    <source>
        <dbReference type="SMART" id="SM00062"/>
    </source>
</evidence>
<feature type="signal peptide" evidence="4">
    <location>
        <begin position="1"/>
        <end position="22"/>
    </location>
</feature>
<dbReference type="InterPro" id="IPR001638">
    <property type="entry name" value="Solute-binding_3/MltF_N"/>
</dbReference>
<dbReference type="Proteomes" id="UP000582090">
    <property type="component" value="Unassembled WGS sequence"/>
</dbReference>
<dbReference type="EMBL" id="JACIDW010000014">
    <property type="protein sequence ID" value="MBB3966085.1"/>
    <property type="molecule type" value="Genomic_DNA"/>
</dbReference>
<feature type="chain" id="PRO_5030680562" evidence="4">
    <location>
        <begin position="23"/>
        <end position="279"/>
    </location>
</feature>
<comment type="caution">
    <text evidence="6">The sequence shown here is derived from an EMBL/GenBank/DDBJ whole genome shotgun (WGS) entry which is preliminary data.</text>
</comment>
<accession>A0A7W6GCH8</accession>
<dbReference type="AlphaFoldDB" id="A0A7W6GCH8"/>
<dbReference type="Pfam" id="PF00497">
    <property type="entry name" value="SBP_bac_3"/>
    <property type="match status" value="1"/>
</dbReference>
<keyword evidence="3 4" id="KW-0732">Signal</keyword>
<dbReference type="SUPFAM" id="SSF53850">
    <property type="entry name" value="Periplasmic binding protein-like II"/>
    <property type="match status" value="1"/>
</dbReference>
<gene>
    <name evidence="6" type="ORF">GGQ67_003770</name>
</gene>
<keyword evidence="2" id="KW-0813">Transport</keyword>
<evidence type="ECO:0000256" key="2">
    <source>
        <dbReference type="ARBA" id="ARBA00022448"/>
    </source>
</evidence>
<comment type="similarity">
    <text evidence="1">Belongs to the bacterial solute-binding protein 3 family.</text>
</comment>
<dbReference type="GO" id="GO:0030288">
    <property type="term" value="C:outer membrane-bounded periplasmic space"/>
    <property type="evidence" value="ECO:0007669"/>
    <property type="project" value="TreeGrafter"/>
</dbReference>
<sequence length="279" mass="30441">MINLKSVAVALGLALISSIASAQSMDCGNDTLCKIKASGVLKIGTKDDYRPWAYRAPDGGFKGMEVDFGRKIADILGVKAEFVKVTTANRFEFLLQGQVDLLLASASETLERRKLVTFVHPNYYSSGYSVLTPKAVNATDWSQIKGQTVCAIQGAFYNKPAQENNGVTILAFSGTSEIEAALAQGRCIGLLEDDNRINVRLADSKWSEGFHMTLPVQDDTPWGMVIRPADDNTAYSYFLSGVVSQMHRDGTLLELEKANGIQNSAFLIKMNNALKDTLK</sequence>
<feature type="domain" description="Solute-binding protein family 3/N-terminal" evidence="5">
    <location>
        <begin position="40"/>
        <end position="263"/>
    </location>
</feature>
<evidence type="ECO:0000256" key="4">
    <source>
        <dbReference type="SAM" id="SignalP"/>
    </source>
</evidence>